<accession>A0A9W9HNR0</accession>
<evidence type="ECO:0000259" key="1">
    <source>
        <dbReference type="Pfam" id="PF08031"/>
    </source>
</evidence>
<sequence>MAWGASINATEDPSTTLSAAADWYEEFKEPVWRKWAPKTGAYMNSGNAFSSTWKDDFYGDHYDRLLKIKHKYDPKESLWVYSGVGSDRWDYDLHTGLLCRVDSS</sequence>
<dbReference type="OrthoDB" id="9983560at2759"/>
<comment type="caution">
    <text evidence="2">The sequence shown here is derived from an EMBL/GenBank/DDBJ whole genome shotgun (WGS) entry which is preliminary data.</text>
</comment>
<dbReference type="EMBL" id="JAPQKO010000008">
    <property type="protein sequence ID" value="KAJ5151737.1"/>
    <property type="molecule type" value="Genomic_DNA"/>
</dbReference>
<gene>
    <name evidence="2" type="ORF">N7492_010032</name>
</gene>
<dbReference type="InterPro" id="IPR016169">
    <property type="entry name" value="FAD-bd_PCMH_sub2"/>
</dbReference>
<keyword evidence="3" id="KW-1185">Reference proteome</keyword>
<dbReference type="AlphaFoldDB" id="A0A9W9HNR0"/>
<protein>
    <recommendedName>
        <fullName evidence="1">Berberine/berberine-like domain-containing protein</fullName>
    </recommendedName>
</protein>
<dbReference type="Gene3D" id="3.30.465.10">
    <property type="match status" value="1"/>
</dbReference>
<dbReference type="GO" id="GO:0050660">
    <property type="term" value="F:flavin adenine dinucleotide binding"/>
    <property type="evidence" value="ECO:0007669"/>
    <property type="project" value="InterPro"/>
</dbReference>
<evidence type="ECO:0000313" key="3">
    <source>
        <dbReference type="Proteomes" id="UP001146351"/>
    </source>
</evidence>
<dbReference type="Proteomes" id="UP001146351">
    <property type="component" value="Unassembled WGS sequence"/>
</dbReference>
<dbReference type="GO" id="GO:0016491">
    <property type="term" value="F:oxidoreductase activity"/>
    <property type="evidence" value="ECO:0007669"/>
    <property type="project" value="InterPro"/>
</dbReference>
<dbReference type="Gene3D" id="3.40.462.20">
    <property type="match status" value="1"/>
</dbReference>
<feature type="domain" description="Berberine/berberine-like" evidence="1">
    <location>
        <begin position="41"/>
        <end position="80"/>
    </location>
</feature>
<evidence type="ECO:0000313" key="2">
    <source>
        <dbReference type="EMBL" id="KAJ5151737.1"/>
    </source>
</evidence>
<reference evidence="2" key="1">
    <citation type="submission" date="2022-11" db="EMBL/GenBank/DDBJ databases">
        <authorList>
            <person name="Petersen C."/>
        </authorList>
    </citation>
    <scope>NUCLEOTIDE SEQUENCE</scope>
    <source>
        <strain evidence="2">IBT 21917</strain>
    </source>
</reference>
<name>A0A9W9HNR0_9EURO</name>
<dbReference type="Pfam" id="PF08031">
    <property type="entry name" value="BBE"/>
    <property type="match status" value="1"/>
</dbReference>
<proteinExistence type="predicted"/>
<organism evidence="2 3">
    <name type="scientific">Penicillium capsulatum</name>
    <dbReference type="NCBI Taxonomy" id="69766"/>
    <lineage>
        <taxon>Eukaryota</taxon>
        <taxon>Fungi</taxon>
        <taxon>Dikarya</taxon>
        <taxon>Ascomycota</taxon>
        <taxon>Pezizomycotina</taxon>
        <taxon>Eurotiomycetes</taxon>
        <taxon>Eurotiomycetidae</taxon>
        <taxon>Eurotiales</taxon>
        <taxon>Aspergillaceae</taxon>
        <taxon>Penicillium</taxon>
    </lineage>
</organism>
<reference evidence="2" key="2">
    <citation type="journal article" date="2023" name="IMA Fungus">
        <title>Comparative genomic study of the Penicillium genus elucidates a diverse pangenome and 15 lateral gene transfer events.</title>
        <authorList>
            <person name="Petersen C."/>
            <person name="Sorensen T."/>
            <person name="Nielsen M.R."/>
            <person name="Sondergaard T.E."/>
            <person name="Sorensen J.L."/>
            <person name="Fitzpatrick D.A."/>
            <person name="Frisvad J.C."/>
            <person name="Nielsen K.L."/>
        </authorList>
    </citation>
    <scope>NUCLEOTIDE SEQUENCE</scope>
    <source>
        <strain evidence="2">IBT 21917</strain>
    </source>
</reference>
<dbReference type="InterPro" id="IPR012951">
    <property type="entry name" value="BBE"/>
</dbReference>